<keyword evidence="1" id="KW-0433">Leucine-rich repeat</keyword>
<dbReference type="Pfam" id="PF00560">
    <property type="entry name" value="LRR_1"/>
    <property type="match status" value="1"/>
</dbReference>
<dbReference type="GO" id="GO:0005615">
    <property type="term" value="C:extracellular space"/>
    <property type="evidence" value="ECO:0007669"/>
    <property type="project" value="TreeGrafter"/>
</dbReference>
<dbReference type="Proteomes" id="UP000271162">
    <property type="component" value="Unassembled WGS sequence"/>
</dbReference>
<dbReference type="SMART" id="SM00369">
    <property type="entry name" value="LRR_TYP"/>
    <property type="match status" value="5"/>
</dbReference>
<evidence type="ECO:0000256" key="2">
    <source>
        <dbReference type="ARBA" id="ARBA00022737"/>
    </source>
</evidence>
<dbReference type="Pfam" id="PF13855">
    <property type="entry name" value="LRR_8"/>
    <property type="match status" value="1"/>
</dbReference>
<evidence type="ECO:0000313" key="3">
    <source>
        <dbReference type="EMBL" id="VDL62546.1"/>
    </source>
</evidence>
<keyword evidence="2" id="KW-0677">Repeat</keyword>
<dbReference type="PANTHER" id="PTHR45712">
    <property type="entry name" value="AGAP008170-PA"/>
    <property type="match status" value="1"/>
</dbReference>
<dbReference type="STRING" id="27835.A0A0N4XCL5"/>
<dbReference type="InterPro" id="IPR003591">
    <property type="entry name" value="Leu-rich_rpt_typical-subtyp"/>
</dbReference>
<dbReference type="InterPro" id="IPR050333">
    <property type="entry name" value="SLRP"/>
</dbReference>
<keyword evidence="4" id="KW-1185">Reference proteome</keyword>
<dbReference type="OMA" id="FINHIHY"/>
<protein>
    <submittedName>
        <fullName evidence="5">Leucine-rich repeat-containing protein 15-like</fullName>
    </submittedName>
</protein>
<dbReference type="PANTHER" id="PTHR45712:SF22">
    <property type="entry name" value="INSULIN-LIKE GROWTH FACTOR-BINDING PROTEIN COMPLEX ACID LABILE SUBUNIT"/>
    <property type="match status" value="1"/>
</dbReference>
<evidence type="ECO:0000256" key="1">
    <source>
        <dbReference type="ARBA" id="ARBA00022614"/>
    </source>
</evidence>
<proteinExistence type="predicted"/>
<dbReference type="Gene3D" id="3.80.10.10">
    <property type="entry name" value="Ribonuclease Inhibitor"/>
    <property type="match status" value="2"/>
</dbReference>
<reference evidence="5" key="1">
    <citation type="submission" date="2017-02" db="UniProtKB">
        <authorList>
            <consortium name="WormBaseParasite"/>
        </authorList>
    </citation>
    <scope>IDENTIFICATION</scope>
</reference>
<organism evidence="5">
    <name type="scientific">Nippostrongylus brasiliensis</name>
    <name type="common">Rat hookworm</name>
    <dbReference type="NCBI Taxonomy" id="27835"/>
    <lineage>
        <taxon>Eukaryota</taxon>
        <taxon>Metazoa</taxon>
        <taxon>Ecdysozoa</taxon>
        <taxon>Nematoda</taxon>
        <taxon>Chromadorea</taxon>
        <taxon>Rhabditida</taxon>
        <taxon>Rhabditina</taxon>
        <taxon>Rhabditomorpha</taxon>
        <taxon>Strongyloidea</taxon>
        <taxon>Heligmosomidae</taxon>
        <taxon>Nippostrongylus</taxon>
    </lineage>
</organism>
<dbReference type="SUPFAM" id="SSF52058">
    <property type="entry name" value="L domain-like"/>
    <property type="match status" value="1"/>
</dbReference>
<name>A0A0N4XCL5_NIPBR</name>
<evidence type="ECO:0000313" key="5">
    <source>
        <dbReference type="WBParaSite" id="NBR_0000020101-mRNA-1"/>
    </source>
</evidence>
<dbReference type="InterPro" id="IPR001611">
    <property type="entry name" value="Leu-rich_rpt"/>
</dbReference>
<dbReference type="InterPro" id="IPR032675">
    <property type="entry name" value="LRR_dom_sf"/>
</dbReference>
<reference evidence="3 4" key="2">
    <citation type="submission" date="2018-11" db="EMBL/GenBank/DDBJ databases">
        <authorList>
            <consortium name="Pathogen Informatics"/>
        </authorList>
    </citation>
    <scope>NUCLEOTIDE SEQUENCE [LARGE SCALE GENOMIC DNA]</scope>
</reference>
<gene>
    <name evidence="3" type="ORF">NBR_LOCUS202</name>
</gene>
<accession>A0A0N4XCL5</accession>
<dbReference type="WBParaSite" id="NBR_0000020101-mRNA-1">
    <property type="protein sequence ID" value="NBR_0000020101-mRNA-1"/>
    <property type="gene ID" value="NBR_0000020101"/>
</dbReference>
<dbReference type="PROSITE" id="PS51450">
    <property type="entry name" value="LRR"/>
    <property type="match status" value="1"/>
</dbReference>
<evidence type="ECO:0000313" key="4">
    <source>
        <dbReference type="Proteomes" id="UP000271162"/>
    </source>
</evidence>
<dbReference type="EMBL" id="UYSL01000060">
    <property type="protein sequence ID" value="VDL62546.1"/>
    <property type="molecule type" value="Genomic_DNA"/>
</dbReference>
<dbReference type="AlphaFoldDB" id="A0A0N4XCL5"/>
<sequence length="190" mass="21670">MILQFFQFRVEPARGLHKLYSLVIKNARLPAFPDELFRHTPNLITLDITGNELRIEPYSMKSLRNLVQLDLSNNSIAFLTNTLVSLTNLNVLTMDNNKLTNIDFRRLPEQLTDLSLRNNFITTVHYVLHSARNLRRIDLSGNQLDFIAGSGSVNMLPPALKQVDLARNRISFIQEGALSQLENLTVLDLK</sequence>